<comment type="caution">
    <text evidence="3">The sequence shown here is derived from an EMBL/GenBank/DDBJ whole genome shotgun (WGS) entry which is preliminary data.</text>
</comment>
<keyword evidence="2" id="KW-0472">Membrane</keyword>
<keyword evidence="2" id="KW-0812">Transmembrane</keyword>
<feature type="transmembrane region" description="Helical" evidence="2">
    <location>
        <begin position="115"/>
        <end position="135"/>
    </location>
</feature>
<organism evidence="3 4">
    <name type="scientific">Streptomyces jumonjinensis</name>
    <dbReference type="NCBI Taxonomy" id="1945"/>
    <lineage>
        <taxon>Bacteria</taxon>
        <taxon>Bacillati</taxon>
        <taxon>Actinomycetota</taxon>
        <taxon>Actinomycetes</taxon>
        <taxon>Kitasatosporales</taxon>
        <taxon>Streptomycetaceae</taxon>
        <taxon>Streptomyces</taxon>
    </lineage>
</organism>
<keyword evidence="2" id="KW-1133">Transmembrane helix</keyword>
<feature type="transmembrane region" description="Helical" evidence="2">
    <location>
        <begin position="203"/>
        <end position="219"/>
    </location>
</feature>
<dbReference type="AlphaFoldDB" id="A0A646KKM9"/>
<dbReference type="RefSeq" id="WP_153524432.1">
    <property type="nucleotide sequence ID" value="NZ_JBEPDZ010000055.1"/>
</dbReference>
<gene>
    <name evidence="3" type="ORF">FF041_22575</name>
</gene>
<accession>A0A646KKM9</accession>
<feature type="region of interest" description="Disordered" evidence="1">
    <location>
        <begin position="1"/>
        <end position="36"/>
    </location>
</feature>
<reference evidence="3 4" key="1">
    <citation type="submission" date="2019-05" db="EMBL/GenBank/DDBJ databases">
        <title>Comparative genomics and metabolomics analyses of clavulanic acid producing Streptomyces species provides insight into specialized metabolism and evolution of beta-lactam biosynthetic gene clusters.</title>
        <authorList>
            <person name="Moore M.A."/>
            <person name="Cruz-Morales P."/>
            <person name="Barona Gomez F."/>
            <person name="Kapil T."/>
        </authorList>
    </citation>
    <scope>NUCLEOTIDE SEQUENCE [LARGE SCALE GENOMIC DNA]</scope>
    <source>
        <strain evidence="3 4">NRRL 5741</strain>
    </source>
</reference>
<dbReference type="Proteomes" id="UP000419138">
    <property type="component" value="Unassembled WGS sequence"/>
</dbReference>
<feature type="transmembrane region" description="Helical" evidence="2">
    <location>
        <begin position="314"/>
        <end position="335"/>
    </location>
</feature>
<feature type="compositionally biased region" description="Polar residues" evidence="1">
    <location>
        <begin position="1"/>
        <end position="11"/>
    </location>
</feature>
<feature type="transmembrane region" description="Helical" evidence="2">
    <location>
        <begin position="454"/>
        <end position="472"/>
    </location>
</feature>
<feature type="transmembrane region" description="Helical" evidence="2">
    <location>
        <begin position="225"/>
        <end position="242"/>
    </location>
</feature>
<dbReference type="InterPro" id="IPR045691">
    <property type="entry name" value="DUF6056"/>
</dbReference>
<keyword evidence="4" id="KW-1185">Reference proteome</keyword>
<feature type="transmembrane region" description="Helical" evidence="2">
    <location>
        <begin position="40"/>
        <end position="61"/>
    </location>
</feature>
<feature type="transmembrane region" description="Helical" evidence="2">
    <location>
        <begin position="170"/>
        <end position="191"/>
    </location>
</feature>
<evidence type="ECO:0000256" key="1">
    <source>
        <dbReference type="SAM" id="MobiDB-lite"/>
    </source>
</evidence>
<feature type="transmembrane region" description="Helical" evidence="2">
    <location>
        <begin position="249"/>
        <end position="269"/>
    </location>
</feature>
<evidence type="ECO:0000256" key="2">
    <source>
        <dbReference type="SAM" id="Phobius"/>
    </source>
</evidence>
<sequence>MAADGQGTTAPRQPDGSALPSPGKSPGKGSPGSGRPWPTVGTASLALLPLTLLGAACWWARWVRPSGDDWCFLPVVRDDGLAGMVGKFYVKDNGRIANALLVWVYARFDVAGHQWFAPVSGVLVLAVLWAVTASALDRARLTAPRGVPLLVASMVTAVFLLASPNTYKTFYWPAASVSHTLAPVLACAAAIPLLRARSRSGRTVALAVVFTAGAVVGTLSEETSVVVVVVLSAVLLLSRRAIAAPGRAYARAWCLTGVAGTVIGTLVLVTSPGSRNRRERYAERGPSLFAPESLIDSLGAFARITAHLLTTWQYLGAVAAGVLLGLFATASHGGAASHGAAVFRRTTAPHGASAPRRTIAFRRTTASRRTTAPHGRAALPAGRPVPVRAGVLVFLVAGYLCTVIAYPAFGSGVVNSTRLWNDYVFLYVVLLVGLGALLGHTVRLRERRVGAVRAAGAAVCGIVCVALAFPLAQLGDAIRVRAGEWDHQDRWLRAQAARGVRVLPYRPTPVGGMTEPFGHRGHRSWPAHCVADYYRLERITRSTTPPPR</sequence>
<dbReference type="EMBL" id="VCLA01000157">
    <property type="protein sequence ID" value="MQT02869.1"/>
    <property type="molecule type" value="Genomic_DNA"/>
</dbReference>
<feature type="transmembrane region" description="Helical" evidence="2">
    <location>
        <begin position="389"/>
        <end position="409"/>
    </location>
</feature>
<dbReference type="Pfam" id="PF19528">
    <property type="entry name" value="DUF6056"/>
    <property type="match status" value="1"/>
</dbReference>
<evidence type="ECO:0000313" key="3">
    <source>
        <dbReference type="EMBL" id="MQT02869.1"/>
    </source>
</evidence>
<name>A0A646KKM9_STRJU</name>
<feature type="transmembrane region" description="Helical" evidence="2">
    <location>
        <begin position="147"/>
        <end position="164"/>
    </location>
</feature>
<feature type="transmembrane region" description="Helical" evidence="2">
    <location>
        <begin position="424"/>
        <end position="442"/>
    </location>
</feature>
<evidence type="ECO:0000313" key="4">
    <source>
        <dbReference type="Proteomes" id="UP000419138"/>
    </source>
</evidence>
<dbReference type="OrthoDB" id="4851474at2"/>
<protein>
    <submittedName>
        <fullName evidence="3">Uncharacterized protein</fullName>
    </submittedName>
</protein>
<proteinExistence type="predicted"/>